<evidence type="ECO:0000313" key="2">
    <source>
        <dbReference type="Proteomes" id="UP000265520"/>
    </source>
</evidence>
<dbReference type="EMBL" id="LXQA011460914">
    <property type="protein sequence ID" value="MCI97997.1"/>
    <property type="molecule type" value="Genomic_DNA"/>
</dbReference>
<keyword evidence="2" id="KW-1185">Reference proteome</keyword>
<dbReference type="AlphaFoldDB" id="A0A392WC43"/>
<reference evidence="1 2" key="1">
    <citation type="journal article" date="2018" name="Front. Plant Sci.">
        <title>Red Clover (Trifolium pratense) and Zigzag Clover (T. medium) - A Picture of Genomic Similarities and Differences.</title>
        <authorList>
            <person name="Dluhosova J."/>
            <person name="Istvanek J."/>
            <person name="Nedelnik J."/>
            <person name="Repkova J."/>
        </authorList>
    </citation>
    <scope>NUCLEOTIDE SEQUENCE [LARGE SCALE GENOMIC DNA]</scope>
    <source>
        <strain evidence="2">cv. 10/8</strain>
        <tissue evidence="1">Leaf</tissue>
    </source>
</reference>
<accession>A0A392WC43</accession>
<comment type="caution">
    <text evidence="1">The sequence shown here is derived from an EMBL/GenBank/DDBJ whole genome shotgun (WGS) entry which is preliminary data.</text>
</comment>
<name>A0A392WC43_9FABA</name>
<protein>
    <submittedName>
        <fullName evidence="1">Uncharacterized protein</fullName>
    </submittedName>
</protein>
<sequence length="27" mass="2845">MAALRRVTPTTGHFLMTGGDSAAELLQ</sequence>
<proteinExistence type="predicted"/>
<feature type="non-terminal residue" evidence="1">
    <location>
        <position position="27"/>
    </location>
</feature>
<dbReference type="Proteomes" id="UP000265520">
    <property type="component" value="Unassembled WGS sequence"/>
</dbReference>
<organism evidence="1 2">
    <name type="scientific">Trifolium medium</name>
    <dbReference type="NCBI Taxonomy" id="97028"/>
    <lineage>
        <taxon>Eukaryota</taxon>
        <taxon>Viridiplantae</taxon>
        <taxon>Streptophyta</taxon>
        <taxon>Embryophyta</taxon>
        <taxon>Tracheophyta</taxon>
        <taxon>Spermatophyta</taxon>
        <taxon>Magnoliopsida</taxon>
        <taxon>eudicotyledons</taxon>
        <taxon>Gunneridae</taxon>
        <taxon>Pentapetalae</taxon>
        <taxon>rosids</taxon>
        <taxon>fabids</taxon>
        <taxon>Fabales</taxon>
        <taxon>Fabaceae</taxon>
        <taxon>Papilionoideae</taxon>
        <taxon>50 kb inversion clade</taxon>
        <taxon>NPAAA clade</taxon>
        <taxon>Hologalegina</taxon>
        <taxon>IRL clade</taxon>
        <taxon>Trifolieae</taxon>
        <taxon>Trifolium</taxon>
    </lineage>
</organism>
<evidence type="ECO:0000313" key="1">
    <source>
        <dbReference type="EMBL" id="MCI97997.1"/>
    </source>
</evidence>